<dbReference type="Proteomes" id="UP000740926">
    <property type="component" value="Unassembled WGS sequence"/>
</dbReference>
<sequence length="291" mass="34217">MNANLYTKNNKGSWWRPYAPKKEDFADPDEYYKNMLQDYFHTYYQQEGYEALVTALEQWLQCCQDDFKEFDCLVLEVDEGMEPTTHNSAIHFAKAIQERVKEQAQIMDWPTPTSFEEILQPTITHINTLHNPLPYYPCSDQSIKEWNDLLLEDWQKGNMEAANITKEYILEAYSEYKKAQQDLKRAHKKKQKAIEELAIQVNRWSHFVFQRPNATQASVNRYLNAKHHQLKDILIDGRIDPILKKVIKQEDSWAHVHVPRHGTFEDELLSTPGICNTMQQTLAAFDFSLSN</sequence>
<dbReference type="EMBL" id="JAANIU010003470">
    <property type="protein sequence ID" value="KAG1562697.1"/>
    <property type="molecule type" value="Genomic_DNA"/>
</dbReference>
<keyword evidence="1" id="KW-0175">Coiled coil</keyword>
<evidence type="ECO:0000313" key="2">
    <source>
        <dbReference type="EMBL" id="KAG1562697.1"/>
    </source>
</evidence>
<dbReference type="AlphaFoldDB" id="A0A9P6YRQ6"/>
<reference evidence="2 3" key="1">
    <citation type="journal article" date="2020" name="Microb. Genom.">
        <title>Genetic diversity of clinical and environmental Mucorales isolates obtained from an investigation of mucormycosis cases among solid organ transplant recipients.</title>
        <authorList>
            <person name="Nguyen M.H."/>
            <person name="Kaul D."/>
            <person name="Muto C."/>
            <person name="Cheng S.J."/>
            <person name="Richter R.A."/>
            <person name="Bruno V.M."/>
            <person name="Liu G."/>
            <person name="Beyhan S."/>
            <person name="Sundermann A.J."/>
            <person name="Mounaud S."/>
            <person name="Pasculle A.W."/>
            <person name="Nierman W.C."/>
            <person name="Driscoll E."/>
            <person name="Cumbie R."/>
            <person name="Clancy C.J."/>
            <person name="Dupont C.L."/>
        </authorList>
    </citation>
    <scope>NUCLEOTIDE SEQUENCE [LARGE SCALE GENOMIC DNA]</scope>
    <source>
        <strain evidence="2 3">GL24</strain>
    </source>
</reference>
<evidence type="ECO:0000256" key="1">
    <source>
        <dbReference type="SAM" id="Coils"/>
    </source>
</evidence>
<protein>
    <submittedName>
        <fullName evidence="2">Uncharacterized protein</fullName>
    </submittedName>
</protein>
<feature type="coiled-coil region" evidence="1">
    <location>
        <begin position="169"/>
        <end position="200"/>
    </location>
</feature>
<evidence type="ECO:0000313" key="3">
    <source>
        <dbReference type="Proteomes" id="UP000740926"/>
    </source>
</evidence>
<organism evidence="2 3">
    <name type="scientific">Rhizopus delemar</name>
    <dbReference type="NCBI Taxonomy" id="936053"/>
    <lineage>
        <taxon>Eukaryota</taxon>
        <taxon>Fungi</taxon>
        <taxon>Fungi incertae sedis</taxon>
        <taxon>Mucoromycota</taxon>
        <taxon>Mucoromycotina</taxon>
        <taxon>Mucoromycetes</taxon>
        <taxon>Mucorales</taxon>
        <taxon>Mucorineae</taxon>
        <taxon>Rhizopodaceae</taxon>
        <taxon>Rhizopus</taxon>
    </lineage>
</organism>
<name>A0A9P6YRQ6_9FUNG</name>
<accession>A0A9P6YRQ6</accession>
<proteinExistence type="predicted"/>
<comment type="caution">
    <text evidence="2">The sequence shown here is derived from an EMBL/GenBank/DDBJ whole genome shotgun (WGS) entry which is preliminary data.</text>
</comment>
<keyword evidence="3" id="KW-1185">Reference proteome</keyword>
<gene>
    <name evidence="2" type="ORF">G6F50_012071</name>
</gene>